<dbReference type="InterPro" id="IPR024537">
    <property type="entry name" value="DUF3322"/>
</dbReference>
<accession>A0A840SAW4</accession>
<keyword evidence="4" id="KW-1185">Reference proteome</keyword>
<protein>
    <recommendedName>
        <fullName evidence="5">Wadjet protein JetD C-terminal domain-containing protein</fullName>
    </recommendedName>
</protein>
<gene>
    <name evidence="3" type="ORF">HNP77_002248</name>
</gene>
<dbReference type="EMBL" id="JACHFR010000004">
    <property type="protein sequence ID" value="MBB5219859.1"/>
    <property type="molecule type" value="Genomic_DNA"/>
</dbReference>
<evidence type="ECO:0000259" key="1">
    <source>
        <dbReference type="Pfam" id="PF09983"/>
    </source>
</evidence>
<evidence type="ECO:0000313" key="4">
    <source>
        <dbReference type="Proteomes" id="UP000578697"/>
    </source>
</evidence>
<sequence>MISPEEIKIKAKNKYKDFLRYKVDLSVTFPVEDFFPLIIKADKGKVNDDLLTRQKELQLLISKSKNKTSSGYKLDLETVNSRKNGEQTEVSRIYFENESDYLSFINEKKSYKLFYTAISQIKNSNLLSNEKFVKWAKSHLTDLCAEPESNPFWTDVCLCADWLNKNCDSHLYIREIPLPVHTKFIEQNKKIIKSLTEKAESGFEFEATFGLKTKPDFVRFRSLSDNIILPFSESRLNECQILLDDFSKLDESFLHKIKNIFIVENEMVYLTFPQYKDSICIWGQGYKVNILNGIEWFKSKGLYYFGDLDEHGFDILSTYRRYYLQIQSFCMDKNVLEEYEQFLVEGKILESRRIPENLTEAENECFMILRDAADEKNRLEQERVSVEYIREQLSLL</sequence>
<dbReference type="Pfam" id="PF11795">
    <property type="entry name" value="DUF3322"/>
    <property type="match status" value="1"/>
</dbReference>
<dbReference type="Proteomes" id="UP000578697">
    <property type="component" value="Unassembled WGS sequence"/>
</dbReference>
<dbReference type="InterPro" id="IPR024534">
    <property type="entry name" value="JetD_C"/>
</dbReference>
<reference evidence="3 4" key="1">
    <citation type="submission" date="2020-08" db="EMBL/GenBank/DDBJ databases">
        <title>Genomic Encyclopedia of Type Strains, Phase IV (KMG-IV): sequencing the most valuable type-strain genomes for metagenomic binning, comparative biology and taxonomic classification.</title>
        <authorList>
            <person name="Goeker M."/>
        </authorList>
    </citation>
    <scope>NUCLEOTIDE SEQUENCE [LARGE SCALE GENOMIC DNA]</scope>
    <source>
        <strain evidence="3 4">DSM 103679</strain>
    </source>
</reference>
<dbReference type="Pfam" id="PF09983">
    <property type="entry name" value="JetD_C"/>
    <property type="match status" value="1"/>
</dbReference>
<name>A0A840SAW4_9SPIR</name>
<feature type="domain" description="DUF3322" evidence="2">
    <location>
        <begin position="4"/>
        <end position="195"/>
    </location>
</feature>
<evidence type="ECO:0000313" key="3">
    <source>
        <dbReference type="EMBL" id="MBB5219859.1"/>
    </source>
</evidence>
<dbReference type="RefSeq" id="WP_184653381.1">
    <property type="nucleotide sequence ID" value="NZ_JACHFR010000004.1"/>
</dbReference>
<evidence type="ECO:0008006" key="5">
    <source>
        <dbReference type="Google" id="ProtNLM"/>
    </source>
</evidence>
<proteinExistence type="predicted"/>
<comment type="caution">
    <text evidence="3">The sequence shown here is derived from an EMBL/GenBank/DDBJ whole genome shotgun (WGS) entry which is preliminary data.</text>
</comment>
<dbReference type="AlphaFoldDB" id="A0A840SAW4"/>
<feature type="domain" description="Wadjet protein JetD C-terminal" evidence="1">
    <location>
        <begin position="210"/>
        <end position="393"/>
    </location>
</feature>
<evidence type="ECO:0000259" key="2">
    <source>
        <dbReference type="Pfam" id="PF11795"/>
    </source>
</evidence>
<organism evidence="3 4">
    <name type="scientific">Treponema rectale</name>
    <dbReference type="NCBI Taxonomy" id="744512"/>
    <lineage>
        <taxon>Bacteria</taxon>
        <taxon>Pseudomonadati</taxon>
        <taxon>Spirochaetota</taxon>
        <taxon>Spirochaetia</taxon>
        <taxon>Spirochaetales</taxon>
        <taxon>Treponemataceae</taxon>
        <taxon>Treponema</taxon>
    </lineage>
</organism>